<keyword evidence="1" id="KW-0472">Membrane</keyword>
<sequence length="256" mass="29364">MATYELLILRTARNYRLIIESLFFSKKPRIKWPLMLLILFHHVLQITGAILFMIGSKASTHSIMAPATLARKMHGLIAPLSYIFFVLWWRQMDYLEETLQEVNEILLRAKFPLLGFLRAAITTELESRHRSIILYMKAVSQLLVLSYFLPPVVALFFNPSSSRTLRLPMEMSDPLSLLGVSSNDVIGVLIYFSYFASYLVFNYTLYTGGAILIVTIDSLKTAFRLCGLCLETLGHGKSADWEEFVDAVKLHQRLYR</sequence>
<evidence type="ECO:0000313" key="3">
    <source>
        <dbReference type="Proteomes" id="UP001152759"/>
    </source>
</evidence>
<dbReference type="EMBL" id="OU963866">
    <property type="protein sequence ID" value="CAH0389706.1"/>
    <property type="molecule type" value="Genomic_DNA"/>
</dbReference>
<dbReference type="Proteomes" id="UP001152759">
    <property type="component" value="Chromosome 5"/>
</dbReference>
<dbReference type="AlphaFoldDB" id="A0A9P0ACI9"/>
<gene>
    <name evidence="2" type="ORF">BEMITA_LOCUS8512</name>
</gene>
<organism evidence="2 3">
    <name type="scientific">Bemisia tabaci</name>
    <name type="common">Sweetpotato whitefly</name>
    <name type="synonym">Aleurodes tabaci</name>
    <dbReference type="NCBI Taxonomy" id="7038"/>
    <lineage>
        <taxon>Eukaryota</taxon>
        <taxon>Metazoa</taxon>
        <taxon>Ecdysozoa</taxon>
        <taxon>Arthropoda</taxon>
        <taxon>Hexapoda</taxon>
        <taxon>Insecta</taxon>
        <taxon>Pterygota</taxon>
        <taxon>Neoptera</taxon>
        <taxon>Paraneoptera</taxon>
        <taxon>Hemiptera</taxon>
        <taxon>Sternorrhyncha</taxon>
        <taxon>Aleyrodoidea</taxon>
        <taxon>Aleyrodidae</taxon>
        <taxon>Aleyrodinae</taxon>
        <taxon>Bemisia</taxon>
    </lineage>
</organism>
<proteinExistence type="predicted"/>
<accession>A0A9P0ACI9</accession>
<reference evidence="2" key="1">
    <citation type="submission" date="2021-12" db="EMBL/GenBank/DDBJ databases">
        <authorList>
            <person name="King R."/>
        </authorList>
    </citation>
    <scope>NUCLEOTIDE SEQUENCE</scope>
</reference>
<keyword evidence="1" id="KW-1133">Transmembrane helix</keyword>
<feature type="transmembrane region" description="Helical" evidence="1">
    <location>
        <begin position="133"/>
        <end position="157"/>
    </location>
</feature>
<feature type="transmembrane region" description="Helical" evidence="1">
    <location>
        <begin position="32"/>
        <end position="52"/>
    </location>
</feature>
<keyword evidence="1" id="KW-0812">Transmembrane</keyword>
<protein>
    <submittedName>
        <fullName evidence="2">Uncharacterized protein</fullName>
    </submittedName>
</protein>
<evidence type="ECO:0000256" key="1">
    <source>
        <dbReference type="SAM" id="Phobius"/>
    </source>
</evidence>
<name>A0A9P0ACI9_BEMTA</name>
<feature type="transmembrane region" description="Helical" evidence="1">
    <location>
        <begin position="73"/>
        <end position="90"/>
    </location>
</feature>
<evidence type="ECO:0000313" key="2">
    <source>
        <dbReference type="EMBL" id="CAH0389706.1"/>
    </source>
</evidence>
<keyword evidence="3" id="KW-1185">Reference proteome</keyword>